<sequence>MDADPYEEEDLIPYRGILPGTRRDDFYAFFTREDFKNDQSQIQNLIQFMT</sequence>
<evidence type="ECO:0000313" key="1">
    <source>
        <dbReference type="EMBL" id="KAA6365138.1"/>
    </source>
</evidence>
<evidence type="ECO:0000313" key="2">
    <source>
        <dbReference type="Proteomes" id="UP000324800"/>
    </source>
</evidence>
<comment type="caution">
    <text evidence="1">The sequence shown here is derived from an EMBL/GenBank/DDBJ whole genome shotgun (WGS) entry which is preliminary data.</text>
</comment>
<proteinExistence type="predicted"/>
<dbReference type="EMBL" id="SNRW01020787">
    <property type="protein sequence ID" value="KAA6365138.1"/>
    <property type="molecule type" value="Genomic_DNA"/>
</dbReference>
<feature type="non-terminal residue" evidence="1">
    <location>
        <position position="50"/>
    </location>
</feature>
<dbReference type="Proteomes" id="UP000324800">
    <property type="component" value="Unassembled WGS sequence"/>
</dbReference>
<reference evidence="1 2" key="1">
    <citation type="submission" date="2019-03" db="EMBL/GenBank/DDBJ databases">
        <title>Single cell metagenomics reveals metabolic interactions within the superorganism composed of flagellate Streblomastix strix and complex community of Bacteroidetes bacteria on its surface.</title>
        <authorList>
            <person name="Treitli S.C."/>
            <person name="Kolisko M."/>
            <person name="Husnik F."/>
            <person name="Keeling P."/>
            <person name="Hampl V."/>
        </authorList>
    </citation>
    <scope>NUCLEOTIDE SEQUENCE [LARGE SCALE GENOMIC DNA]</scope>
    <source>
        <strain evidence="1">ST1C</strain>
    </source>
</reference>
<dbReference type="AlphaFoldDB" id="A0A5J4U488"/>
<organism evidence="1 2">
    <name type="scientific">Streblomastix strix</name>
    <dbReference type="NCBI Taxonomy" id="222440"/>
    <lineage>
        <taxon>Eukaryota</taxon>
        <taxon>Metamonada</taxon>
        <taxon>Preaxostyla</taxon>
        <taxon>Oxymonadida</taxon>
        <taxon>Streblomastigidae</taxon>
        <taxon>Streblomastix</taxon>
    </lineage>
</organism>
<gene>
    <name evidence="1" type="ORF">EZS28_039334</name>
</gene>
<protein>
    <submittedName>
        <fullName evidence="1">Uncharacterized protein</fullName>
    </submittedName>
</protein>
<name>A0A5J4U488_9EUKA</name>
<accession>A0A5J4U488</accession>